<dbReference type="OrthoDB" id="517707at2"/>
<dbReference type="Proteomes" id="UP000034392">
    <property type="component" value="Chromosome"/>
</dbReference>
<reference evidence="1" key="1">
    <citation type="submission" date="2015-05" db="EMBL/GenBank/DDBJ databases">
        <title>The complete genome of Altererythrobacter atlanticus strain 26DY36.</title>
        <authorList>
            <person name="Wu Y.-H."/>
            <person name="Cheng H."/>
            <person name="Wu X.-W."/>
        </authorList>
    </citation>
    <scope>NUCLEOTIDE SEQUENCE [LARGE SCALE GENOMIC DNA]</scope>
    <source>
        <strain evidence="1">26DY36</strain>
    </source>
</reference>
<proteinExistence type="predicted"/>
<sequence length="340" mass="35481">MMGDIKMTDRQNNHARTAGLTAICAALALALALAGCGGEATAEVEAERTVSEITIDGTDIFPESLTADAKGNIYAGSAGGTIYRAEPGATIATAWAVPDQENGLQSLFGVLADDAHGLLWTCSNQDMFSPGENALPPAIKAFTLGTGKIAASYDFPEGKPVVCNDIAIAADGTAFATETASGRIFQVAAGADEMTLFADGEELIGVDGIAFAEDGTMYINNVRQNLIQRVERNEDGSYAGLTTLELSEPVAGPDALRPLGGNRFLQAEGTNGRITVVTIEGDKANISVVEDRFDSTAAATHFGNTGYTAEGKIAYRFDPALQGQDPGPFTIETFPMPQAE</sequence>
<organism evidence="1 2">
    <name type="scientific">Croceibacterium atlanticum</name>
    <dbReference type="NCBI Taxonomy" id="1267766"/>
    <lineage>
        <taxon>Bacteria</taxon>
        <taxon>Pseudomonadati</taxon>
        <taxon>Pseudomonadota</taxon>
        <taxon>Alphaproteobacteria</taxon>
        <taxon>Sphingomonadales</taxon>
        <taxon>Erythrobacteraceae</taxon>
        <taxon>Croceibacterium</taxon>
    </lineage>
</organism>
<dbReference type="PATRIC" id="fig|1267766.3.peg.3164"/>
<name>A0A0F7KZ78_9SPHN</name>
<evidence type="ECO:0000313" key="1">
    <source>
        <dbReference type="EMBL" id="AKH44140.1"/>
    </source>
</evidence>
<protein>
    <submittedName>
        <fullName evidence="1">Virginiamycin B lyase</fullName>
    </submittedName>
</protein>
<dbReference type="RefSeq" id="WP_156320163.1">
    <property type="nucleotide sequence ID" value="NZ_JACIJL010000003.1"/>
</dbReference>
<dbReference type="Pfam" id="PF20067">
    <property type="entry name" value="SSL_N"/>
    <property type="match status" value="1"/>
</dbReference>
<accession>A0A0F7KZ78</accession>
<dbReference type="GO" id="GO:0016829">
    <property type="term" value="F:lyase activity"/>
    <property type="evidence" value="ECO:0007669"/>
    <property type="project" value="UniProtKB-KW"/>
</dbReference>
<dbReference type="Gene3D" id="2.130.10.10">
    <property type="entry name" value="YVTN repeat-like/Quinoprotein amine dehydrogenase"/>
    <property type="match status" value="1"/>
</dbReference>
<dbReference type="SUPFAM" id="SSF63829">
    <property type="entry name" value="Calcium-dependent phosphotriesterase"/>
    <property type="match status" value="1"/>
</dbReference>
<keyword evidence="1" id="KW-0456">Lyase</keyword>
<evidence type="ECO:0000313" key="2">
    <source>
        <dbReference type="Proteomes" id="UP000034392"/>
    </source>
</evidence>
<dbReference type="KEGG" id="aay:WYH_03121"/>
<dbReference type="AlphaFoldDB" id="A0A0F7KZ78"/>
<gene>
    <name evidence="1" type="primary">vgb</name>
    <name evidence="1" type="ORF">WYH_03121</name>
</gene>
<keyword evidence="2" id="KW-1185">Reference proteome</keyword>
<dbReference type="InterPro" id="IPR015943">
    <property type="entry name" value="WD40/YVTN_repeat-like_dom_sf"/>
</dbReference>
<dbReference type="STRING" id="1267766.WYH_03121"/>
<dbReference type="EMBL" id="CP011452">
    <property type="protein sequence ID" value="AKH44140.1"/>
    <property type="molecule type" value="Genomic_DNA"/>
</dbReference>